<dbReference type="InterPro" id="IPR016562">
    <property type="entry name" value="Proteasome_assmbl_chp_2_euk"/>
</dbReference>
<keyword evidence="6" id="KW-1185">Reference proteome</keyword>
<evidence type="ECO:0000256" key="4">
    <source>
        <dbReference type="SAM" id="MobiDB-lite"/>
    </source>
</evidence>
<evidence type="ECO:0000256" key="1">
    <source>
        <dbReference type="ARBA" id="ARBA00019186"/>
    </source>
</evidence>
<name>A0A5J9WA83_9POAL</name>
<feature type="compositionally biased region" description="Polar residues" evidence="4">
    <location>
        <begin position="31"/>
        <end position="47"/>
    </location>
</feature>
<dbReference type="Gene3D" id="3.40.50.10900">
    <property type="entry name" value="PAC-like subunit"/>
    <property type="match status" value="2"/>
</dbReference>
<dbReference type="PANTHER" id="PTHR12970">
    <property type="entry name" value="PROTEASOME ASSEMBLY CHAPERONE 2"/>
    <property type="match status" value="1"/>
</dbReference>
<dbReference type="Proteomes" id="UP000324897">
    <property type="component" value="Chromosome 5"/>
</dbReference>
<protein>
    <recommendedName>
        <fullName evidence="1">Proteasome assembly chaperone 2</fullName>
    </recommendedName>
</protein>
<dbReference type="AlphaFoldDB" id="A0A5J9WA83"/>
<dbReference type="InterPro" id="IPR038389">
    <property type="entry name" value="PSMG2_sf"/>
</dbReference>
<dbReference type="GO" id="GO:0005829">
    <property type="term" value="C:cytosol"/>
    <property type="evidence" value="ECO:0007669"/>
    <property type="project" value="TreeGrafter"/>
</dbReference>
<keyword evidence="2" id="KW-0143">Chaperone</keyword>
<feature type="region of interest" description="Disordered" evidence="4">
    <location>
        <begin position="1"/>
        <end position="47"/>
    </location>
</feature>
<gene>
    <name evidence="5" type="ORF">EJB05_04298</name>
</gene>
<accession>A0A5J9WA83</accession>
<dbReference type="SUPFAM" id="SSF159659">
    <property type="entry name" value="Cgl1923-like"/>
    <property type="match status" value="1"/>
</dbReference>
<dbReference type="PANTHER" id="PTHR12970:SF1">
    <property type="entry name" value="PROTEASOME ASSEMBLY CHAPERONE 2"/>
    <property type="match status" value="1"/>
</dbReference>
<evidence type="ECO:0000256" key="3">
    <source>
        <dbReference type="ARBA" id="ARBA00025745"/>
    </source>
</evidence>
<feature type="non-terminal residue" evidence="5">
    <location>
        <position position="1"/>
    </location>
</feature>
<evidence type="ECO:0000256" key="2">
    <source>
        <dbReference type="ARBA" id="ARBA00023186"/>
    </source>
</evidence>
<evidence type="ECO:0000313" key="6">
    <source>
        <dbReference type="Proteomes" id="UP000324897"/>
    </source>
</evidence>
<organism evidence="5 6">
    <name type="scientific">Eragrostis curvula</name>
    <name type="common">weeping love grass</name>
    <dbReference type="NCBI Taxonomy" id="38414"/>
    <lineage>
        <taxon>Eukaryota</taxon>
        <taxon>Viridiplantae</taxon>
        <taxon>Streptophyta</taxon>
        <taxon>Embryophyta</taxon>
        <taxon>Tracheophyta</taxon>
        <taxon>Spermatophyta</taxon>
        <taxon>Magnoliopsida</taxon>
        <taxon>Liliopsida</taxon>
        <taxon>Poales</taxon>
        <taxon>Poaceae</taxon>
        <taxon>PACMAD clade</taxon>
        <taxon>Chloridoideae</taxon>
        <taxon>Eragrostideae</taxon>
        <taxon>Eragrostidinae</taxon>
        <taxon>Eragrostis</taxon>
    </lineage>
</organism>
<dbReference type="InterPro" id="IPR019151">
    <property type="entry name" value="Proteasome_assmbl_chaperone_2"/>
</dbReference>
<dbReference type="EMBL" id="RWGY01000004">
    <property type="protein sequence ID" value="TVU44837.1"/>
    <property type="molecule type" value="Genomic_DNA"/>
</dbReference>
<dbReference type="OrthoDB" id="10260712at2759"/>
<dbReference type="GO" id="GO:0005634">
    <property type="term" value="C:nucleus"/>
    <property type="evidence" value="ECO:0007669"/>
    <property type="project" value="TreeGrafter"/>
</dbReference>
<comment type="caution">
    <text evidence="5">The sequence shown here is derived from an EMBL/GenBank/DDBJ whole genome shotgun (WGS) entry which is preliminary data.</text>
</comment>
<dbReference type="FunFam" id="3.40.50.10900:FF:000005">
    <property type="entry name" value="Proteasome assembly chaperone 2"/>
    <property type="match status" value="1"/>
</dbReference>
<sequence length="363" mass="39350">LLNPNHFFSPVRLESTKPDLERKKGRKETDLSATQDQSPEAKSGTASASSVLAPFNFSLKTRALDRRPPSPSILRRRHLPAAMEFAVVEGESFSPSCPTLIMPALSIGNVGQLAVDLLISSARTRRVAYLDEPSVLPCAGNDAFGPDAVGDLTLALEAYESASHGLAFVQQRSPVITGMMVSFAKNVANFARNIGKDHIIILSSLDSGKRRIIDASSGMQVYYLSSCNEDGSDPEYEKFGWKKLDGYDPCQRQWNCLASLVEGGKLSEDMIGDTDEMTINDYYASLPFAALFSACKAIGLKVSCVLCYCSEGDNMPESFQLAEAACKVVGHGPEKFHGNGSNGWTIPLSWKSVYGPPPDMSIF</sequence>
<comment type="similarity">
    <text evidence="3">Belongs to the PSMG2 family.</text>
</comment>
<dbReference type="GO" id="GO:0043248">
    <property type="term" value="P:proteasome assembly"/>
    <property type="evidence" value="ECO:0007669"/>
    <property type="project" value="TreeGrafter"/>
</dbReference>
<evidence type="ECO:0000313" key="5">
    <source>
        <dbReference type="EMBL" id="TVU44837.1"/>
    </source>
</evidence>
<dbReference type="Pfam" id="PF09754">
    <property type="entry name" value="PAC2"/>
    <property type="match status" value="1"/>
</dbReference>
<reference evidence="5 6" key="1">
    <citation type="journal article" date="2019" name="Sci. Rep.">
        <title>A high-quality genome of Eragrostis curvula grass provides insights into Poaceae evolution and supports new strategies to enhance forage quality.</title>
        <authorList>
            <person name="Carballo J."/>
            <person name="Santos B.A.C.M."/>
            <person name="Zappacosta D."/>
            <person name="Garbus I."/>
            <person name="Selva J.P."/>
            <person name="Gallo C.A."/>
            <person name="Diaz A."/>
            <person name="Albertini E."/>
            <person name="Caccamo M."/>
            <person name="Echenique V."/>
        </authorList>
    </citation>
    <scope>NUCLEOTIDE SEQUENCE [LARGE SCALE GENOMIC DNA]</scope>
    <source>
        <strain evidence="6">cv. Victoria</strain>
        <tissue evidence="5">Leaf</tissue>
    </source>
</reference>
<feature type="compositionally biased region" description="Basic and acidic residues" evidence="4">
    <location>
        <begin position="14"/>
        <end position="30"/>
    </location>
</feature>
<proteinExistence type="inferred from homology"/>
<dbReference type="FunFam" id="3.40.50.10900:FF:000004">
    <property type="entry name" value="Proteasome assembly chaperone 2"/>
    <property type="match status" value="1"/>
</dbReference>